<dbReference type="OrthoDB" id="8023605at2759"/>
<feature type="compositionally biased region" description="Acidic residues" evidence="1">
    <location>
        <begin position="68"/>
        <end position="85"/>
    </location>
</feature>
<feature type="compositionally biased region" description="Polar residues" evidence="1">
    <location>
        <begin position="86"/>
        <end position="96"/>
    </location>
</feature>
<reference evidence="2" key="1">
    <citation type="submission" date="2016-06" db="EMBL/GenBank/DDBJ databases">
        <title>Draft Genome sequence of the fungus Inonotus baumii.</title>
        <authorList>
            <person name="Zhu H."/>
            <person name="Lin W."/>
        </authorList>
    </citation>
    <scope>NUCLEOTIDE SEQUENCE</scope>
    <source>
        <strain evidence="2">821</strain>
    </source>
</reference>
<name>A0A9Q5HW88_SANBA</name>
<evidence type="ECO:0000313" key="3">
    <source>
        <dbReference type="Proteomes" id="UP000757232"/>
    </source>
</evidence>
<dbReference type="EMBL" id="LNZH02000196">
    <property type="protein sequence ID" value="OCB87029.1"/>
    <property type="molecule type" value="Genomic_DNA"/>
</dbReference>
<sequence length="96" mass="10740">MKLNRKMKPQYLGAYVVVRKTKAGSYVIAELNGSVLKIRVAAFHLIPYFPRLNLSVPITKLINAADDKLEDDTNPPIEPEEDDVSDAQSESKNLNL</sequence>
<accession>A0A9Q5HW88</accession>
<proteinExistence type="predicted"/>
<evidence type="ECO:0000313" key="2">
    <source>
        <dbReference type="EMBL" id="OCB87029.1"/>
    </source>
</evidence>
<keyword evidence="3" id="KW-1185">Reference proteome</keyword>
<comment type="caution">
    <text evidence="2">The sequence shown here is derived from an EMBL/GenBank/DDBJ whole genome shotgun (WGS) entry which is preliminary data.</text>
</comment>
<protein>
    <submittedName>
        <fullName evidence="2">Uncharacterized protein</fullName>
    </submittedName>
</protein>
<feature type="region of interest" description="Disordered" evidence="1">
    <location>
        <begin position="67"/>
        <end position="96"/>
    </location>
</feature>
<dbReference type="Proteomes" id="UP000757232">
    <property type="component" value="Unassembled WGS sequence"/>
</dbReference>
<gene>
    <name evidence="2" type="ORF">A7U60_g5922</name>
</gene>
<evidence type="ECO:0000256" key="1">
    <source>
        <dbReference type="SAM" id="MobiDB-lite"/>
    </source>
</evidence>
<organism evidence="2 3">
    <name type="scientific">Sanghuangporus baumii</name>
    <name type="common">Phellinus baumii</name>
    <dbReference type="NCBI Taxonomy" id="108892"/>
    <lineage>
        <taxon>Eukaryota</taxon>
        <taxon>Fungi</taxon>
        <taxon>Dikarya</taxon>
        <taxon>Basidiomycota</taxon>
        <taxon>Agaricomycotina</taxon>
        <taxon>Agaricomycetes</taxon>
        <taxon>Hymenochaetales</taxon>
        <taxon>Hymenochaetaceae</taxon>
        <taxon>Sanghuangporus</taxon>
    </lineage>
</organism>
<dbReference type="AlphaFoldDB" id="A0A9Q5HW88"/>